<evidence type="ECO:0000256" key="2">
    <source>
        <dbReference type="ARBA" id="ARBA00023125"/>
    </source>
</evidence>
<dbReference type="InterPro" id="IPR016032">
    <property type="entry name" value="Sig_transdc_resp-reg_C-effctor"/>
</dbReference>
<dbReference type="InterPro" id="IPR027417">
    <property type="entry name" value="P-loop_NTPase"/>
</dbReference>
<dbReference type="SMART" id="SM00862">
    <property type="entry name" value="Trans_reg_C"/>
    <property type="match status" value="1"/>
</dbReference>
<evidence type="ECO:0000313" key="6">
    <source>
        <dbReference type="Proteomes" id="UP000199645"/>
    </source>
</evidence>
<dbReference type="EMBL" id="FONV01000043">
    <property type="protein sequence ID" value="SFG01300.1"/>
    <property type="molecule type" value="Genomic_DNA"/>
</dbReference>
<dbReference type="Gene3D" id="3.40.50.300">
    <property type="entry name" value="P-loop containing nucleotide triphosphate hydrolases"/>
    <property type="match status" value="1"/>
</dbReference>
<name>A0A1I2NE08_9ACTN</name>
<dbReference type="GO" id="GO:0006355">
    <property type="term" value="P:regulation of DNA-templated transcription"/>
    <property type="evidence" value="ECO:0007669"/>
    <property type="project" value="InterPro"/>
</dbReference>
<keyword evidence="2 3" id="KW-0238">DNA-binding</keyword>
<accession>A0A1I2NE08</accession>
<evidence type="ECO:0000259" key="4">
    <source>
        <dbReference type="PROSITE" id="PS51755"/>
    </source>
</evidence>
<dbReference type="SUPFAM" id="SSF46894">
    <property type="entry name" value="C-terminal effector domain of the bipartite response regulators"/>
    <property type="match status" value="1"/>
</dbReference>
<evidence type="ECO:0000256" key="1">
    <source>
        <dbReference type="ARBA" id="ARBA00005820"/>
    </source>
</evidence>
<dbReference type="GO" id="GO:0003677">
    <property type="term" value="F:DNA binding"/>
    <property type="evidence" value="ECO:0007669"/>
    <property type="project" value="UniProtKB-UniRule"/>
</dbReference>
<keyword evidence="6" id="KW-1185">Reference proteome</keyword>
<dbReference type="InterPro" id="IPR036388">
    <property type="entry name" value="WH-like_DNA-bd_sf"/>
</dbReference>
<protein>
    <submittedName>
        <fullName evidence="5">Predicted ATPase</fullName>
    </submittedName>
</protein>
<gene>
    <name evidence="5" type="ORF">SAMN05421541_14311</name>
</gene>
<organism evidence="5 6">
    <name type="scientific">Actinoplanes philippinensis</name>
    <dbReference type="NCBI Taxonomy" id="35752"/>
    <lineage>
        <taxon>Bacteria</taxon>
        <taxon>Bacillati</taxon>
        <taxon>Actinomycetota</taxon>
        <taxon>Actinomycetes</taxon>
        <taxon>Micromonosporales</taxon>
        <taxon>Micromonosporaceae</taxon>
        <taxon>Actinoplanes</taxon>
    </lineage>
</organism>
<proteinExistence type="inferred from homology"/>
<reference evidence="5 6" key="1">
    <citation type="submission" date="2016-10" db="EMBL/GenBank/DDBJ databases">
        <authorList>
            <person name="de Groot N.N."/>
        </authorList>
    </citation>
    <scope>NUCLEOTIDE SEQUENCE [LARGE SCALE GENOMIC DNA]</scope>
    <source>
        <strain evidence="5 6">DSM 43019</strain>
    </source>
</reference>
<dbReference type="STRING" id="35752.SAMN05421541_14311"/>
<feature type="domain" description="OmpR/PhoB-type" evidence="4">
    <location>
        <begin position="1"/>
        <end position="96"/>
    </location>
</feature>
<feature type="DNA-binding region" description="OmpR/PhoB-type" evidence="3">
    <location>
        <begin position="1"/>
        <end position="96"/>
    </location>
</feature>
<evidence type="ECO:0000256" key="3">
    <source>
        <dbReference type="PROSITE-ProRule" id="PRU01091"/>
    </source>
</evidence>
<dbReference type="GO" id="GO:0000160">
    <property type="term" value="P:phosphorelay signal transduction system"/>
    <property type="evidence" value="ECO:0007669"/>
    <property type="project" value="InterPro"/>
</dbReference>
<comment type="similarity">
    <text evidence="1">Belongs to the AfsR/DnrI/RedD regulatory family.</text>
</comment>
<evidence type="ECO:0000313" key="5">
    <source>
        <dbReference type="EMBL" id="SFG01300.1"/>
    </source>
</evidence>
<dbReference type="AlphaFoldDB" id="A0A1I2NE08"/>
<dbReference type="PROSITE" id="PS51755">
    <property type="entry name" value="OMPR_PHOB"/>
    <property type="match status" value="1"/>
</dbReference>
<dbReference type="OrthoDB" id="33864at2"/>
<dbReference type="Gene3D" id="1.10.10.10">
    <property type="entry name" value="Winged helix-like DNA-binding domain superfamily/Winged helix DNA-binding domain"/>
    <property type="match status" value="1"/>
</dbReference>
<dbReference type="SUPFAM" id="SSF52540">
    <property type="entry name" value="P-loop containing nucleoside triphosphate hydrolases"/>
    <property type="match status" value="1"/>
</dbReference>
<dbReference type="PANTHER" id="PTHR47691">
    <property type="entry name" value="REGULATOR-RELATED"/>
    <property type="match status" value="1"/>
</dbReference>
<dbReference type="Proteomes" id="UP000199645">
    <property type="component" value="Unassembled WGS sequence"/>
</dbReference>
<dbReference type="CDD" id="cd15831">
    <property type="entry name" value="BTAD"/>
    <property type="match status" value="1"/>
</dbReference>
<dbReference type="InterPro" id="IPR005158">
    <property type="entry name" value="BTAD"/>
</dbReference>
<dbReference type="PANTHER" id="PTHR47691:SF3">
    <property type="entry name" value="HTH-TYPE TRANSCRIPTIONAL REGULATOR RV0890C-RELATED"/>
    <property type="match status" value="1"/>
</dbReference>
<dbReference type="InterPro" id="IPR001867">
    <property type="entry name" value="OmpR/PhoB-type_DNA-bd"/>
</dbReference>
<dbReference type="Gene3D" id="1.25.40.10">
    <property type="entry name" value="Tetratricopeptide repeat domain"/>
    <property type="match status" value="2"/>
</dbReference>
<dbReference type="SUPFAM" id="SSF48452">
    <property type="entry name" value="TPR-like"/>
    <property type="match status" value="2"/>
</dbReference>
<dbReference type="InterPro" id="IPR011990">
    <property type="entry name" value="TPR-like_helical_dom_sf"/>
</dbReference>
<sequence length="894" mass="95384">MICRVLTCRVLGPVEIQVDGTSVPLPGLLPRRLVTALAAAHGRPVGEDTLIDLLWGAEPPANPRSSLFSYVSRLRKGLGADRESLARAGDGYLLRVGDLDADRFAELVEHGRRLLAEGHADQAAQALAGALGMWRGEAFAELPEHAASYRARLGELRAVAVEERLAARLAAGDAAGTVGDLEKAVRAEPYRERRWELLILAQYRSGRQADALSSLRRVRDLLAEELGLDPGPALQDLERRLLLQDPRLLREARPAGTPRPLSAFLGRDTELALLGRLTSVHRLVTLVGPGGAGKTRLGVEFAADRAWFVRLADSADPLPAVAAALGLRGSTLERVTAALADRPGMLLLDNCEHLAGPVGELVLHLLAHCPGLRVLATSREPLAVTGEQLLPVDPLPVTAAVELLVDRISAQRPGWRPDAADAAHLAHIAAALDGIPLALELAAARSRMVSLGDLSDMLGDRFPSLGTVPGGAITPHQTLEAAVAWSVDLLPPAGRALLLRLWPFEGGFPLDAADDDLDRLSALVARSVVAADIDVTPTRYRLLEIIRAYCRAHDPDPAASRRGHADWVHALVARWVPELSGEHSSHAMRVLRRDLANVHAGIEHDLTAAPEAALRTASLMAWFWFRAGHTATGLRLLGAALAAAPHAPAADRGRALAAGATVRFISGDLEGARRWLDEARKVLDPPADQAERVVYAQMLYYESVVAHGLEDYPAAERRARESVAAARAYGEDWIVPSAEVCLGFALTGLGRLDEARAVLTGAIAEALGRRQGWAAALGEMGLGWVGLAGITPGRAGSPVAPDDALAAIRRSLRLFRVEDDLGNLLTCLYMGAQALALAGRRETAAVLLTAVRGYAVRRGIDPGLVSPQLSAAVDLDVDVRLDEQQMIDLLDPAV</sequence>
<dbReference type="Pfam" id="PF03704">
    <property type="entry name" value="BTAD"/>
    <property type="match status" value="1"/>
</dbReference>
<dbReference type="SMART" id="SM01043">
    <property type="entry name" value="BTAD"/>
    <property type="match status" value="1"/>
</dbReference>